<keyword evidence="9" id="KW-1133">Transmembrane helix</keyword>
<dbReference type="Pfam" id="PF00067">
    <property type="entry name" value="p450"/>
    <property type="match status" value="1"/>
</dbReference>
<keyword evidence="4 8" id="KW-0560">Oxidoreductase</keyword>
<keyword evidence="9" id="KW-0812">Transmembrane</keyword>
<evidence type="ECO:0000256" key="1">
    <source>
        <dbReference type="ARBA" id="ARBA00010617"/>
    </source>
</evidence>
<dbReference type="Proteomes" id="UP000823749">
    <property type="component" value="Chromosome 12"/>
</dbReference>
<reference evidence="10" key="1">
    <citation type="submission" date="2020-08" db="EMBL/GenBank/DDBJ databases">
        <title>Plant Genome Project.</title>
        <authorList>
            <person name="Zhang R.-G."/>
        </authorList>
    </citation>
    <scope>NUCLEOTIDE SEQUENCE</scope>
    <source>
        <strain evidence="10">WSP0</strain>
        <tissue evidence="10">Leaf</tissue>
    </source>
</reference>
<dbReference type="InterPro" id="IPR017972">
    <property type="entry name" value="Cyt_P450_CS"/>
</dbReference>
<evidence type="ECO:0000256" key="6">
    <source>
        <dbReference type="ARBA" id="ARBA00023033"/>
    </source>
</evidence>
<keyword evidence="2 7" id="KW-0349">Heme</keyword>
<evidence type="ECO:0000256" key="9">
    <source>
        <dbReference type="SAM" id="Phobius"/>
    </source>
</evidence>
<protein>
    <submittedName>
        <fullName evidence="10">Uncharacterized protein</fullName>
    </submittedName>
</protein>
<keyword evidence="5 7" id="KW-0408">Iron</keyword>
<dbReference type="Gene3D" id="1.10.630.10">
    <property type="entry name" value="Cytochrome P450"/>
    <property type="match status" value="1"/>
</dbReference>
<dbReference type="GO" id="GO:0005506">
    <property type="term" value="F:iron ion binding"/>
    <property type="evidence" value="ECO:0007669"/>
    <property type="project" value="InterPro"/>
</dbReference>
<evidence type="ECO:0000313" key="10">
    <source>
        <dbReference type="EMBL" id="KAG5523007.1"/>
    </source>
</evidence>
<sequence length="520" mass="58062">MHFSLYPFIFSLLPLFLFLVFLRKWLSITTRPPRKNPPPSPRKLPLIGNLHQIGPFPHRSLHSLSQAHGPLMLLHFAAAPVLVASSTAAARDIMKTHDLIFSNRPKSTIAEKISYGAKDVLFSPYGEYWRQMKSICVLQVLSNKRVQSFRDVREEEMALIIEKISDSGSEVVNLSKLIVELTANVVCRAAFGLKYDGVGGRGGGAGRGFKEVLGEVMELIGVFDIGDFVPWLKWVNRVNGVYGRVERLAKELDEFLEGVVEEHEGRERKVGEEGGQDFVDVLLEIQRENVVGIPLQRDSIKALILDIFAAGTDTTSTIIEWVMTELLKHPQAMKKLQAEVRLIVHSNQPVTEDDLDQMPYLKAVIKETLRLHPPIPIIVPRESTKDVQVKGYDIAAGTRVLVNAWAIGQDSASWDEPEEFRPERFLNGRSIDFRGHDFELIPFGAGRRGCPGIQFAAVVDELAVANLVHKFDFALPDGVELDVHEFRAYRSRAITSADPCVMPLRKTSTTCSGDVPKSGI</sequence>
<gene>
    <name evidence="10" type="ORF">RHGRI_034975</name>
</gene>
<accession>A0AAV6I686</accession>
<dbReference type="InterPro" id="IPR036396">
    <property type="entry name" value="Cyt_P450_sf"/>
</dbReference>
<dbReference type="PRINTS" id="PR00385">
    <property type="entry name" value="P450"/>
</dbReference>
<comment type="similarity">
    <text evidence="1 8">Belongs to the cytochrome P450 family.</text>
</comment>
<dbReference type="PANTHER" id="PTHR47955">
    <property type="entry name" value="CYTOCHROME P450 FAMILY 71 PROTEIN"/>
    <property type="match status" value="1"/>
</dbReference>
<proteinExistence type="inferred from homology"/>
<keyword evidence="9" id="KW-0472">Membrane</keyword>
<dbReference type="GO" id="GO:0020037">
    <property type="term" value="F:heme binding"/>
    <property type="evidence" value="ECO:0007669"/>
    <property type="project" value="InterPro"/>
</dbReference>
<dbReference type="EMBL" id="JACTNZ010000012">
    <property type="protein sequence ID" value="KAG5523007.1"/>
    <property type="molecule type" value="Genomic_DNA"/>
</dbReference>
<dbReference type="CDD" id="cd11072">
    <property type="entry name" value="CYP71-like"/>
    <property type="match status" value="1"/>
</dbReference>
<evidence type="ECO:0000313" key="11">
    <source>
        <dbReference type="Proteomes" id="UP000823749"/>
    </source>
</evidence>
<dbReference type="SUPFAM" id="SSF48264">
    <property type="entry name" value="Cytochrome P450"/>
    <property type="match status" value="1"/>
</dbReference>
<keyword evidence="6 8" id="KW-0503">Monooxygenase</keyword>
<dbReference type="InterPro" id="IPR001128">
    <property type="entry name" value="Cyt_P450"/>
</dbReference>
<keyword evidence="11" id="KW-1185">Reference proteome</keyword>
<feature type="binding site" description="axial binding residue" evidence="7">
    <location>
        <position position="450"/>
    </location>
    <ligand>
        <name>heme</name>
        <dbReference type="ChEBI" id="CHEBI:30413"/>
    </ligand>
    <ligandPart>
        <name>Fe</name>
        <dbReference type="ChEBI" id="CHEBI:18248"/>
    </ligandPart>
</feature>
<dbReference type="InterPro" id="IPR002401">
    <property type="entry name" value="Cyt_P450_E_grp-I"/>
</dbReference>
<evidence type="ECO:0000256" key="2">
    <source>
        <dbReference type="ARBA" id="ARBA00022617"/>
    </source>
</evidence>
<dbReference type="FunFam" id="1.10.630.10:FF:000011">
    <property type="entry name" value="Cytochrome P450 83B1"/>
    <property type="match status" value="1"/>
</dbReference>
<dbReference type="AlphaFoldDB" id="A0AAV6I686"/>
<keyword evidence="3 7" id="KW-0479">Metal-binding</keyword>
<dbReference type="PRINTS" id="PR00463">
    <property type="entry name" value="EP450I"/>
</dbReference>
<dbReference type="PANTHER" id="PTHR47955:SF15">
    <property type="entry name" value="CYTOCHROME P450 71A2-LIKE"/>
    <property type="match status" value="1"/>
</dbReference>
<name>A0AAV6I686_9ERIC</name>
<comment type="caution">
    <text evidence="10">The sequence shown here is derived from an EMBL/GenBank/DDBJ whole genome shotgun (WGS) entry which is preliminary data.</text>
</comment>
<comment type="cofactor">
    <cofactor evidence="7">
        <name>heme</name>
        <dbReference type="ChEBI" id="CHEBI:30413"/>
    </cofactor>
</comment>
<evidence type="ECO:0000256" key="8">
    <source>
        <dbReference type="RuleBase" id="RU000461"/>
    </source>
</evidence>
<dbReference type="GO" id="GO:0016705">
    <property type="term" value="F:oxidoreductase activity, acting on paired donors, with incorporation or reduction of molecular oxygen"/>
    <property type="evidence" value="ECO:0007669"/>
    <property type="project" value="InterPro"/>
</dbReference>
<feature type="transmembrane region" description="Helical" evidence="9">
    <location>
        <begin position="6"/>
        <end position="26"/>
    </location>
</feature>
<organism evidence="10 11">
    <name type="scientific">Rhododendron griersonianum</name>
    <dbReference type="NCBI Taxonomy" id="479676"/>
    <lineage>
        <taxon>Eukaryota</taxon>
        <taxon>Viridiplantae</taxon>
        <taxon>Streptophyta</taxon>
        <taxon>Embryophyta</taxon>
        <taxon>Tracheophyta</taxon>
        <taxon>Spermatophyta</taxon>
        <taxon>Magnoliopsida</taxon>
        <taxon>eudicotyledons</taxon>
        <taxon>Gunneridae</taxon>
        <taxon>Pentapetalae</taxon>
        <taxon>asterids</taxon>
        <taxon>Ericales</taxon>
        <taxon>Ericaceae</taxon>
        <taxon>Ericoideae</taxon>
        <taxon>Rhodoreae</taxon>
        <taxon>Rhododendron</taxon>
    </lineage>
</organism>
<evidence type="ECO:0000256" key="4">
    <source>
        <dbReference type="ARBA" id="ARBA00023002"/>
    </source>
</evidence>
<dbReference type="PROSITE" id="PS00086">
    <property type="entry name" value="CYTOCHROME_P450"/>
    <property type="match status" value="1"/>
</dbReference>
<evidence type="ECO:0000256" key="3">
    <source>
        <dbReference type="ARBA" id="ARBA00022723"/>
    </source>
</evidence>
<dbReference type="GO" id="GO:0004497">
    <property type="term" value="F:monooxygenase activity"/>
    <property type="evidence" value="ECO:0007669"/>
    <property type="project" value="UniProtKB-KW"/>
</dbReference>
<evidence type="ECO:0000256" key="7">
    <source>
        <dbReference type="PIRSR" id="PIRSR602401-1"/>
    </source>
</evidence>
<evidence type="ECO:0000256" key="5">
    <source>
        <dbReference type="ARBA" id="ARBA00023004"/>
    </source>
</evidence>